<dbReference type="Pfam" id="PF02325">
    <property type="entry name" value="CCB3_YggT"/>
    <property type="match status" value="2"/>
</dbReference>
<dbReference type="PANTHER" id="PTHR33219:SF14">
    <property type="entry name" value="PROTEIN COFACTOR ASSEMBLY OF COMPLEX C SUBUNIT B CCB3, CHLOROPLASTIC-RELATED"/>
    <property type="match status" value="1"/>
</dbReference>
<keyword evidence="2" id="KW-0472">Membrane</keyword>
<name>A0A094JMH5_9GAMM</name>
<dbReference type="PANTHER" id="PTHR33219">
    <property type="entry name" value="YLMG HOMOLOG PROTEIN 2, CHLOROPLASTIC"/>
    <property type="match status" value="1"/>
</dbReference>
<dbReference type="Proteomes" id="UP000029264">
    <property type="component" value="Unassembled WGS sequence"/>
</dbReference>
<dbReference type="AlphaFoldDB" id="A0A094JMH5"/>
<dbReference type="EMBL" id="JPEO01000001">
    <property type="protein sequence ID" value="KFZ39259.1"/>
    <property type="molecule type" value="Genomic_DNA"/>
</dbReference>
<dbReference type="RefSeq" id="WP_037439277.1">
    <property type="nucleotide sequence ID" value="NZ_JPEO01000001.1"/>
</dbReference>
<keyword evidence="2" id="KW-0812">Transmembrane</keyword>
<keyword evidence="4" id="KW-1185">Reference proteome</keyword>
<gene>
    <name evidence="3" type="ORF">HR45_02405</name>
</gene>
<dbReference type="STRING" id="1515746.HR45_02405"/>
<organism evidence="3 4">
    <name type="scientific">Shewanella mangrovi</name>
    <dbReference type="NCBI Taxonomy" id="1515746"/>
    <lineage>
        <taxon>Bacteria</taxon>
        <taxon>Pseudomonadati</taxon>
        <taxon>Pseudomonadota</taxon>
        <taxon>Gammaproteobacteria</taxon>
        <taxon>Alteromonadales</taxon>
        <taxon>Shewanellaceae</taxon>
        <taxon>Shewanella</taxon>
    </lineage>
</organism>
<feature type="transmembrane region" description="Helical" evidence="2">
    <location>
        <begin position="62"/>
        <end position="85"/>
    </location>
</feature>
<comment type="caution">
    <text evidence="3">The sequence shown here is derived from an EMBL/GenBank/DDBJ whole genome shotgun (WGS) entry which is preliminary data.</text>
</comment>
<protein>
    <submittedName>
        <fullName evidence="3">Membrane protein</fullName>
    </submittedName>
</protein>
<feature type="transmembrane region" description="Helical" evidence="2">
    <location>
        <begin position="6"/>
        <end position="25"/>
    </location>
</feature>
<dbReference type="eggNOG" id="COG0762">
    <property type="taxonomic scope" value="Bacteria"/>
</dbReference>
<evidence type="ECO:0000313" key="3">
    <source>
        <dbReference type="EMBL" id="KFZ39259.1"/>
    </source>
</evidence>
<comment type="similarity">
    <text evidence="1">Belongs to the YggT family.</text>
</comment>
<proteinExistence type="inferred from homology"/>
<evidence type="ECO:0000313" key="4">
    <source>
        <dbReference type="Proteomes" id="UP000029264"/>
    </source>
</evidence>
<sequence length="183" mass="20519">MTDPFTFLVSTIFDLYLMVVILRIWMQLVRADFYNPFSQFIVKATHPIIKPLRRVLPSIGNLDTASVVLALAVVVLKILVITLIAGAQFNILATLIFALVSVIKQAGVLLFYLLIIRAILSWVSQGSNPFEYVLYQLTEPFLGPIRRIIPPIGGLDLSVLVLFILLNFLNLLLAQHVPYWAVA</sequence>
<dbReference type="OrthoDB" id="9806665at2"/>
<feature type="transmembrane region" description="Helical" evidence="2">
    <location>
        <begin position="155"/>
        <end position="174"/>
    </location>
</feature>
<evidence type="ECO:0000256" key="2">
    <source>
        <dbReference type="SAM" id="Phobius"/>
    </source>
</evidence>
<reference evidence="3 4" key="1">
    <citation type="submission" date="2014-06" db="EMBL/GenBank/DDBJ databases">
        <title>Shewanella sp. YQH10.</title>
        <authorList>
            <person name="Liu Y."/>
            <person name="Zeng R."/>
        </authorList>
    </citation>
    <scope>NUCLEOTIDE SEQUENCE [LARGE SCALE GENOMIC DNA]</scope>
    <source>
        <strain evidence="3 4">YQH10</strain>
    </source>
</reference>
<dbReference type="GO" id="GO:0016020">
    <property type="term" value="C:membrane"/>
    <property type="evidence" value="ECO:0007669"/>
    <property type="project" value="InterPro"/>
</dbReference>
<feature type="transmembrane region" description="Helical" evidence="2">
    <location>
        <begin position="91"/>
        <end position="115"/>
    </location>
</feature>
<dbReference type="InterPro" id="IPR003425">
    <property type="entry name" value="CCB3/YggT"/>
</dbReference>
<keyword evidence="2" id="KW-1133">Transmembrane helix</keyword>
<accession>A0A094JMH5</accession>
<evidence type="ECO:0000256" key="1">
    <source>
        <dbReference type="ARBA" id="ARBA00010894"/>
    </source>
</evidence>